<name>A0ABP1R8D8_9HEXA</name>
<reference evidence="2 3" key="1">
    <citation type="submission" date="2024-08" db="EMBL/GenBank/DDBJ databases">
        <authorList>
            <person name="Cucini C."/>
            <person name="Frati F."/>
        </authorList>
    </citation>
    <scope>NUCLEOTIDE SEQUENCE [LARGE SCALE GENOMIC DNA]</scope>
</reference>
<feature type="compositionally biased region" description="Polar residues" evidence="1">
    <location>
        <begin position="553"/>
        <end position="566"/>
    </location>
</feature>
<feature type="compositionally biased region" description="Polar residues" evidence="1">
    <location>
        <begin position="257"/>
        <end position="266"/>
    </location>
</feature>
<gene>
    <name evidence="2" type="ORF">ODALV1_LOCUS18362</name>
</gene>
<comment type="caution">
    <text evidence="2">The sequence shown here is derived from an EMBL/GenBank/DDBJ whole genome shotgun (WGS) entry which is preliminary data.</text>
</comment>
<accession>A0ABP1R8D8</accession>
<feature type="region of interest" description="Disordered" evidence="1">
    <location>
        <begin position="309"/>
        <end position="381"/>
    </location>
</feature>
<organism evidence="2 3">
    <name type="scientific">Orchesella dallaii</name>
    <dbReference type="NCBI Taxonomy" id="48710"/>
    <lineage>
        <taxon>Eukaryota</taxon>
        <taxon>Metazoa</taxon>
        <taxon>Ecdysozoa</taxon>
        <taxon>Arthropoda</taxon>
        <taxon>Hexapoda</taxon>
        <taxon>Collembola</taxon>
        <taxon>Entomobryomorpha</taxon>
        <taxon>Entomobryoidea</taxon>
        <taxon>Orchesellidae</taxon>
        <taxon>Orchesellinae</taxon>
        <taxon>Orchesella</taxon>
    </lineage>
</organism>
<feature type="compositionally biased region" description="Low complexity" evidence="1">
    <location>
        <begin position="203"/>
        <end position="212"/>
    </location>
</feature>
<evidence type="ECO:0000256" key="1">
    <source>
        <dbReference type="SAM" id="MobiDB-lite"/>
    </source>
</evidence>
<sequence length="619" mass="67934">MGSTPSPLRSQKSVKFHMEEKPSIKITVSSDALAETILKNNIPLQSSPTSMDGVEANGSGQSLIQIVGNCCGSNNGVNSMPNGVLCNCANGDDKRTRIALDDFTVLEFPNCVDFGIKDFLCCKDEIELDLSSDTDASFLDATPPHRFSDSELENQIEAMSITLDTQLNPHPNRHPFQLDSENLTTPEDEITEESFIMDEEEVSSSASTSAATICGVGGGSGDLEEHDDHDHLSITSSDLTDITCPQSISTDDAEPAQSITPTLNDDTSAESPSNSEEEEDKQSNDNSSEITNGCGEVEVSTSTATAHELQDENLENEKENMGTESSSSTPSIEKASFCQSQNQTDEQMVTSESGNSPPLFASSASPPQEQRDGKPANKTAQVISTSKMLKHPTKHFKRQISLPASIFMSYLIEQNNKANYCIQQQSDNLNHHHSPNIGNNCEVIVKNKLNRSNSCTNKKYNKPNNHHNHHQGIMQGMRAPLAKIDSYRSTKVIHGSTEDYDDDDINNSNGFETNEDFSRVGGKDPVAGFPEGMRRSIDDDSPLLDCNDELRGSNSSWTWESKSDSFPETDDQQDIDIDDNDEQQAFTSEVEKKSLILRHVRRLIRQDTTGNFAPPDFSI</sequence>
<feature type="region of interest" description="Disordered" evidence="1">
    <location>
        <begin position="495"/>
        <end position="522"/>
    </location>
</feature>
<feature type="compositionally biased region" description="Polar residues" evidence="1">
    <location>
        <begin position="234"/>
        <end position="250"/>
    </location>
</feature>
<feature type="region of interest" description="Disordered" evidence="1">
    <location>
        <begin position="198"/>
        <end position="293"/>
    </location>
</feature>
<proteinExistence type="predicted"/>
<evidence type="ECO:0000313" key="2">
    <source>
        <dbReference type="EMBL" id="CAL8119023.1"/>
    </source>
</evidence>
<dbReference type="Proteomes" id="UP001642540">
    <property type="component" value="Unassembled WGS sequence"/>
</dbReference>
<evidence type="ECO:0000313" key="3">
    <source>
        <dbReference type="Proteomes" id="UP001642540"/>
    </source>
</evidence>
<feature type="compositionally biased region" description="Polar residues" evidence="1">
    <location>
        <begin position="322"/>
        <end position="355"/>
    </location>
</feature>
<protein>
    <submittedName>
        <fullName evidence="2">Uncharacterized protein</fullName>
    </submittedName>
</protein>
<keyword evidence="3" id="KW-1185">Reference proteome</keyword>
<feature type="region of interest" description="Disordered" evidence="1">
    <location>
        <begin position="553"/>
        <end position="575"/>
    </location>
</feature>
<feature type="compositionally biased region" description="Low complexity" evidence="1">
    <location>
        <begin position="356"/>
        <end position="367"/>
    </location>
</feature>
<dbReference type="EMBL" id="CAXLJM020000057">
    <property type="protein sequence ID" value="CAL8119023.1"/>
    <property type="molecule type" value="Genomic_DNA"/>
</dbReference>